<gene>
    <name evidence="1" type="ORF">UFOPK3610_01665</name>
</gene>
<protein>
    <submittedName>
        <fullName evidence="1">Unannotated protein</fullName>
    </submittedName>
</protein>
<dbReference type="AlphaFoldDB" id="A0A6J7I4D4"/>
<name>A0A6J7I4D4_9ZZZZ</name>
<reference evidence="1" key="1">
    <citation type="submission" date="2020-05" db="EMBL/GenBank/DDBJ databases">
        <authorList>
            <person name="Chiriac C."/>
            <person name="Salcher M."/>
            <person name="Ghai R."/>
            <person name="Kavagutti S V."/>
        </authorList>
    </citation>
    <scope>NUCLEOTIDE SEQUENCE</scope>
</reference>
<organism evidence="1">
    <name type="scientific">freshwater metagenome</name>
    <dbReference type="NCBI Taxonomy" id="449393"/>
    <lineage>
        <taxon>unclassified sequences</taxon>
        <taxon>metagenomes</taxon>
        <taxon>ecological metagenomes</taxon>
    </lineage>
</organism>
<dbReference type="InterPro" id="IPR036366">
    <property type="entry name" value="PGBDSf"/>
</dbReference>
<accession>A0A6J7I4D4</accession>
<dbReference type="Gene3D" id="1.10.101.10">
    <property type="entry name" value="PGBD-like superfamily/PGBD"/>
    <property type="match status" value="1"/>
</dbReference>
<dbReference type="InterPro" id="IPR036365">
    <property type="entry name" value="PGBD-like_sf"/>
</dbReference>
<dbReference type="EMBL" id="CAFBMR010000096">
    <property type="protein sequence ID" value="CAB4925713.1"/>
    <property type="molecule type" value="Genomic_DNA"/>
</dbReference>
<dbReference type="SUPFAM" id="SSF47090">
    <property type="entry name" value="PGBD-like"/>
    <property type="match status" value="1"/>
</dbReference>
<sequence>MKNRSSKVAAGAAGVIAVAMACAMAPAQAAPAPISPPPAATFAAFAFPDAATGSSTLLTGIRTNGSSNTSQVFMSGVYKTSAGTQGLLYEGALSGGGDWTLLNRPSTAGATTSSTALYGPDNIGTTGINVVGSYKTTQTGKLDHGVILSAPNGVGGAKTWTTLDATSLVTTGAHAWKAPAFNNTITLGSQGATVAAVQKALVARGFEIPGLGTSTAPLGTFGSGSKAALLAYQQANPGNGSANGQVNGSLYAALTTDSLKNTIAHSNRGGLVVGNFDTRLIEGRAFVTTTTGSKWFEITKPGAVSITAYGIWQNSTNNYTIAGGYFTPDTGQSPVEHGYLVTYNPSTQTLSNWASYDFQNRPAAVRVTHFDGITPDGNGGYNLTGDWLGVGAGSKGLGFFAHVPTRSNGTFGTATWVQLKNPGSAITSGNSVYENYAIGVYVNSGSSIVYPYLATILVP</sequence>
<evidence type="ECO:0000313" key="1">
    <source>
        <dbReference type="EMBL" id="CAB4925713.1"/>
    </source>
</evidence>
<proteinExistence type="predicted"/>
<dbReference type="PROSITE" id="PS51257">
    <property type="entry name" value="PROKAR_LIPOPROTEIN"/>
    <property type="match status" value="1"/>
</dbReference>